<dbReference type="AlphaFoldDB" id="A0A6I8LXI4"/>
<dbReference type="GO" id="GO:0003700">
    <property type="term" value="F:DNA-binding transcription factor activity"/>
    <property type="evidence" value="ECO:0007669"/>
    <property type="project" value="InterPro"/>
</dbReference>
<evidence type="ECO:0000256" key="3">
    <source>
        <dbReference type="ARBA" id="ARBA00023159"/>
    </source>
</evidence>
<organism evidence="6 7">
    <name type="scientific">Amycolatopsis camponoti</name>
    <dbReference type="NCBI Taxonomy" id="2606593"/>
    <lineage>
        <taxon>Bacteria</taxon>
        <taxon>Bacillati</taxon>
        <taxon>Actinomycetota</taxon>
        <taxon>Actinomycetes</taxon>
        <taxon>Pseudonocardiales</taxon>
        <taxon>Pseudonocardiaceae</taxon>
        <taxon>Amycolatopsis</taxon>
    </lineage>
</organism>
<dbReference type="RefSeq" id="WP_155547476.1">
    <property type="nucleotide sequence ID" value="NZ_CABVGP010000002.1"/>
</dbReference>
<dbReference type="InterPro" id="IPR018060">
    <property type="entry name" value="HTH_AraC"/>
</dbReference>
<dbReference type="PANTHER" id="PTHR46796">
    <property type="entry name" value="HTH-TYPE TRANSCRIPTIONAL ACTIVATOR RHAS-RELATED"/>
    <property type="match status" value="1"/>
</dbReference>
<dbReference type="InterPro" id="IPR020449">
    <property type="entry name" value="Tscrpt_reg_AraC-type_HTH"/>
</dbReference>
<dbReference type="Proteomes" id="UP000399805">
    <property type="component" value="Unassembled WGS sequence"/>
</dbReference>
<dbReference type="InterPro" id="IPR011051">
    <property type="entry name" value="RmlC_Cupin_sf"/>
</dbReference>
<feature type="domain" description="HTH araC/xylS-type" evidence="5">
    <location>
        <begin position="194"/>
        <end position="292"/>
    </location>
</feature>
<dbReference type="Pfam" id="PF12852">
    <property type="entry name" value="Cupin_6"/>
    <property type="match status" value="1"/>
</dbReference>
<dbReference type="PROSITE" id="PS01124">
    <property type="entry name" value="HTH_ARAC_FAMILY_2"/>
    <property type="match status" value="1"/>
</dbReference>
<keyword evidence="2" id="KW-0238">DNA-binding</keyword>
<dbReference type="InterPro" id="IPR032783">
    <property type="entry name" value="AraC_lig"/>
</dbReference>
<dbReference type="InterPro" id="IPR050204">
    <property type="entry name" value="AraC_XylS_family_regulators"/>
</dbReference>
<keyword evidence="3" id="KW-0010">Activator</keyword>
<accession>A0A6I8LXI4</accession>
<dbReference type="EMBL" id="CABVGP010000002">
    <property type="protein sequence ID" value="VVJ21858.1"/>
    <property type="molecule type" value="Genomic_DNA"/>
</dbReference>
<sequence length="309" mass="33521">MISEVISALHAGRPSAARVSQSGEWGFRLPDIEGMGFHVVLGGEGWLTTGGGPPVRLRPGDVVLVPYGAEHGLSHSAAARLGSLPMMRQPLWTRPAEGSAHIDLILGCYHVGHTRTHRLLRDLPPVVAVSPDFERHPELRALMELLSADVSEGASGMATARAALVDLTLAHALRHGWQQSRDTEWPDVTDPGIAAAIDQMHANPQQPWTLKSLSEIAGMSRTAFKQQFTALVGTPPITYLIDWRLTRGARALRDSTAPLAVIARQVGYSSEYAFGNAFRRKFGVSPGRFRQQVTRELTPVGESAVPTRT</sequence>
<evidence type="ECO:0000313" key="7">
    <source>
        <dbReference type="Proteomes" id="UP000399805"/>
    </source>
</evidence>
<dbReference type="PANTHER" id="PTHR46796:SF7">
    <property type="entry name" value="ARAC FAMILY TRANSCRIPTIONAL REGULATOR"/>
    <property type="match status" value="1"/>
</dbReference>
<keyword evidence="7" id="KW-1185">Reference proteome</keyword>
<keyword evidence="1" id="KW-0805">Transcription regulation</keyword>
<dbReference type="SUPFAM" id="SSF46689">
    <property type="entry name" value="Homeodomain-like"/>
    <property type="match status" value="2"/>
</dbReference>
<gene>
    <name evidence="6" type="ORF">AA23TX_06872</name>
</gene>
<name>A0A6I8LXI4_9PSEU</name>
<dbReference type="SMART" id="SM00342">
    <property type="entry name" value="HTH_ARAC"/>
    <property type="match status" value="1"/>
</dbReference>
<dbReference type="PRINTS" id="PR00032">
    <property type="entry name" value="HTHARAC"/>
</dbReference>
<evidence type="ECO:0000256" key="1">
    <source>
        <dbReference type="ARBA" id="ARBA00023015"/>
    </source>
</evidence>
<dbReference type="GO" id="GO:0043565">
    <property type="term" value="F:sequence-specific DNA binding"/>
    <property type="evidence" value="ECO:0007669"/>
    <property type="project" value="InterPro"/>
</dbReference>
<keyword evidence="4" id="KW-0804">Transcription</keyword>
<dbReference type="Gene3D" id="2.60.120.10">
    <property type="entry name" value="Jelly Rolls"/>
    <property type="match status" value="1"/>
</dbReference>
<evidence type="ECO:0000256" key="2">
    <source>
        <dbReference type="ARBA" id="ARBA00023125"/>
    </source>
</evidence>
<evidence type="ECO:0000259" key="5">
    <source>
        <dbReference type="PROSITE" id="PS01124"/>
    </source>
</evidence>
<reference evidence="6 7" key="1">
    <citation type="submission" date="2019-09" db="EMBL/GenBank/DDBJ databases">
        <authorList>
            <person name="Leyn A S."/>
        </authorList>
    </citation>
    <scope>NUCLEOTIDE SEQUENCE [LARGE SCALE GENOMIC DNA]</scope>
    <source>
        <strain evidence="6">AA231_1</strain>
    </source>
</reference>
<dbReference type="InterPro" id="IPR014710">
    <property type="entry name" value="RmlC-like_jellyroll"/>
</dbReference>
<dbReference type="InterPro" id="IPR018062">
    <property type="entry name" value="HTH_AraC-typ_CS"/>
</dbReference>
<protein>
    <submittedName>
        <fullName evidence="6">Transcriptional regulator</fullName>
    </submittedName>
</protein>
<dbReference type="Pfam" id="PF12833">
    <property type="entry name" value="HTH_18"/>
    <property type="match status" value="1"/>
</dbReference>
<dbReference type="SUPFAM" id="SSF51215">
    <property type="entry name" value="Regulatory protein AraC"/>
    <property type="match status" value="1"/>
</dbReference>
<dbReference type="Gene3D" id="1.10.10.60">
    <property type="entry name" value="Homeodomain-like"/>
    <property type="match status" value="1"/>
</dbReference>
<dbReference type="SUPFAM" id="SSF51182">
    <property type="entry name" value="RmlC-like cupins"/>
    <property type="match status" value="1"/>
</dbReference>
<proteinExistence type="predicted"/>
<dbReference type="InterPro" id="IPR037923">
    <property type="entry name" value="HTH-like"/>
</dbReference>
<dbReference type="PROSITE" id="PS00041">
    <property type="entry name" value="HTH_ARAC_FAMILY_1"/>
    <property type="match status" value="1"/>
</dbReference>
<evidence type="ECO:0000256" key="4">
    <source>
        <dbReference type="ARBA" id="ARBA00023163"/>
    </source>
</evidence>
<dbReference type="InterPro" id="IPR009057">
    <property type="entry name" value="Homeodomain-like_sf"/>
</dbReference>
<evidence type="ECO:0000313" key="6">
    <source>
        <dbReference type="EMBL" id="VVJ21858.1"/>
    </source>
</evidence>